<reference evidence="1" key="1">
    <citation type="journal article" date="2014" name="Front. Microbiol.">
        <title>High frequency of phylogenetically diverse reductive dehalogenase-homologous genes in deep subseafloor sedimentary metagenomes.</title>
        <authorList>
            <person name="Kawai M."/>
            <person name="Futagami T."/>
            <person name="Toyoda A."/>
            <person name="Takaki Y."/>
            <person name="Nishi S."/>
            <person name="Hori S."/>
            <person name="Arai W."/>
            <person name="Tsubouchi T."/>
            <person name="Morono Y."/>
            <person name="Uchiyama I."/>
            <person name="Ito T."/>
            <person name="Fujiyama A."/>
            <person name="Inagaki F."/>
            <person name="Takami H."/>
        </authorList>
    </citation>
    <scope>NUCLEOTIDE SEQUENCE</scope>
    <source>
        <strain evidence="1">Expedition CK06-06</strain>
    </source>
</reference>
<dbReference type="AlphaFoldDB" id="X1IS65"/>
<gene>
    <name evidence="1" type="ORF">S03H2_66905</name>
</gene>
<sequence>SDSLQKYTEEAIRRVEKIKGRDNIRDRHLIIYIRFYLLRALATASFSVDVEQKYTFKKQAAILLIYAFMAERVKSNLYLRVTPTVVTDIKAFFKKLDYSPLDRTKRELEFNQNKLSNALQLLTQLGLAEKIKIGRNTVYYPKFDPYLLMFYLSKILKDNSKLSGEENKGKEDGIALASLLKKFAE</sequence>
<name>X1IS65_9ZZZZ</name>
<feature type="non-terminal residue" evidence="1">
    <location>
        <position position="185"/>
    </location>
</feature>
<proteinExistence type="predicted"/>
<protein>
    <submittedName>
        <fullName evidence="1">Uncharacterized protein</fullName>
    </submittedName>
</protein>
<evidence type="ECO:0000313" key="1">
    <source>
        <dbReference type="EMBL" id="GAH84547.1"/>
    </source>
</evidence>
<comment type="caution">
    <text evidence="1">The sequence shown here is derived from an EMBL/GenBank/DDBJ whole genome shotgun (WGS) entry which is preliminary data.</text>
</comment>
<dbReference type="EMBL" id="BARU01043736">
    <property type="protein sequence ID" value="GAH84547.1"/>
    <property type="molecule type" value="Genomic_DNA"/>
</dbReference>
<feature type="non-terminal residue" evidence="1">
    <location>
        <position position="1"/>
    </location>
</feature>
<accession>X1IS65</accession>
<organism evidence="1">
    <name type="scientific">marine sediment metagenome</name>
    <dbReference type="NCBI Taxonomy" id="412755"/>
    <lineage>
        <taxon>unclassified sequences</taxon>
        <taxon>metagenomes</taxon>
        <taxon>ecological metagenomes</taxon>
    </lineage>
</organism>